<dbReference type="EMBL" id="FOQE01000011">
    <property type="protein sequence ID" value="SFH67786.1"/>
    <property type="molecule type" value="Genomic_DNA"/>
</dbReference>
<dbReference type="GO" id="GO:0009253">
    <property type="term" value="P:peptidoglycan catabolic process"/>
    <property type="evidence" value="ECO:0007669"/>
    <property type="project" value="InterPro"/>
</dbReference>
<dbReference type="PANTHER" id="PTHR30404">
    <property type="entry name" value="N-ACETYLMURAMOYL-L-ALANINE AMIDASE"/>
    <property type="match status" value="1"/>
</dbReference>
<feature type="domain" description="SH3b" evidence="4">
    <location>
        <begin position="101"/>
        <end position="163"/>
    </location>
</feature>
<feature type="chain" id="PRO_5038807121" evidence="3">
    <location>
        <begin position="26"/>
        <end position="437"/>
    </location>
</feature>
<dbReference type="InterPro" id="IPR050695">
    <property type="entry name" value="N-acetylmuramoyl_amidase_3"/>
</dbReference>
<dbReference type="InterPro" id="IPR017293">
    <property type="entry name" value="N-acetylmuramoyl-L-ala_amidase"/>
</dbReference>
<accession>A0A1I3C0E7</accession>
<dbReference type="InterPro" id="IPR003646">
    <property type="entry name" value="SH3-like_bac-type"/>
</dbReference>
<feature type="domain" description="SH3b" evidence="4">
    <location>
        <begin position="182"/>
        <end position="246"/>
    </location>
</feature>
<proteinExistence type="predicted"/>
<dbReference type="AlphaFoldDB" id="A0A1I3C0E7"/>
<sequence>MRFKRPKKRILFIILFLFIALTAYATVALANSNTVKVNARAVNVRTGPGLSYSIMSQVVEGEQLNVLEEENEWYKVRISGDHVGWIASWLVDNTEISAATNQIGTITGKKVNVRSENSTSSSIIGSVEKGTQLTVLFQQGGWTQVQYLNQVAWVSSDYIKVTAQGKKEKAATTVATEKNAAAPIQTITIRSSGTNIRQKPSLEGEVIQKADKGESFSYLGTEGDWYKIKLSNGSKGYVANWVVDLSANKKAAPTARVNSLSEATIVIDAGHGGKDPGASAPNFYEKEATLKTARALADRLRSAGSNVILTRSDDTFISLNDRVYKAHQAKADVFISLHYDSTEKRNEISGTTSYYYHEKDTELAKTVNRYLKQNVPLSNNGVRKGNYFVLRENSRPAILLELGYLNNDTDSQVVNSKNYRSHVVESVYQALNQYFTP</sequence>
<dbReference type="CDD" id="cd02696">
    <property type="entry name" value="MurNAc-LAA"/>
    <property type="match status" value="1"/>
</dbReference>
<dbReference type="SMART" id="SM00646">
    <property type="entry name" value="Ami_3"/>
    <property type="match status" value="1"/>
</dbReference>
<keyword evidence="3" id="KW-0732">Signal</keyword>
<dbReference type="SUPFAM" id="SSF53187">
    <property type="entry name" value="Zn-dependent exopeptidases"/>
    <property type="match status" value="1"/>
</dbReference>
<dbReference type="PIRSF" id="PIRSF037846">
    <property type="entry name" value="Autolysin_YrvJ_prd"/>
    <property type="match status" value="1"/>
</dbReference>
<reference evidence="5 6" key="1">
    <citation type="submission" date="2016-10" db="EMBL/GenBank/DDBJ databases">
        <authorList>
            <person name="de Groot N.N."/>
        </authorList>
    </citation>
    <scope>NUCLEOTIDE SEQUENCE [LARGE SCALE GENOMIC DNA]</scope>
    <source>
        <strain evidence="5 6">DSM 27630</strain>
    </source>
</reference>
<evidence type="ECO:0000256" key="3">
    <source>
        <dbReference type="SAM" id="SignalP"/>
    </source>
</evidence>
<dbReference type="Pfam" id="PF01520">
    <property type="entry name" value="Amidase_3"/>
    <property type="match status" value="1"/>
</dbReference>
<dbReference type="GO" id="GO:0030288">
    <property type="term" value="C:outer membrane-bounded periplasmic space"/>
    <property type="evidence" value="ECO:0007669"/>
    <property type="project" value="TreeGrafter"/>
</dbReference>
<gene>
    <name evidence="5" type="ORF">SAMN04489868_11149</name>
</gene>
<dbReference type="GO" id="GO:0071555">
    <property type="term" value="P:cell wall organization"/>
    <property type="evidence" value="ECO:0007669"/>
    <property type="project" value="UniProtKB-KW"/>
</dbReference>
<keyword evidence="6" id="KW-1185">Reference proteome</keyword>
<dbReference type="PROSITE" id="PS51781">
    <property type="entry name" value="SH3B"/>
    <property type="match status" value="3"/>
</dbReference>
<keyword evidence="2" id="KW-0961">Cell wall biogenesis/degradation</keyword>
<dbReference type="InterPro" id="IPR002508">
    <property type="entry name" value="MurNAc-LAA_cat"/>
</dbReference>
<dbReference type="Gene3D" id="2.30.30.40">
    <property type="entry name" value="SH3 Domains"/>
    <property type="match status" value="3"/>
</dbReference>
<evidence type="ECO:0000256" key="1">
    <source>
        <dbReference type="ARBA" id="ARBA00022801"/>
    </source>
</evidence>
<evidence type="ECO:0000313" key="5">
    <source>
        <dbReference type="EMBL" id="SFH67786.1"/>
    </source>
</evidence>
<feature type="domain" description="SH3b" evidence="4">
    <location>
        <begin position="30"/>
        <end position="94"/>
    </location>
</feature>
<evidence type="ECO:0000313" key="6">
    <source>
        <dbReference type="Proteomes" id="UP000198668"/>
    </source>
</evidence>
<dbReference type="GO" id="GO:0008745">
    <property type="term" value="F:N-acetylmuramoyl-L-alanine amidase activity"/>
    <property type="evidence" value="ECO:0007669"/>
    <property type="project" value="InterPro"/>
</dbReference>
<keyword evidence="1" id="KW-0378">Hydrolase</keyword>
<evidence type="ECO:0000259" key="4">
    <source>
        <dbReference type="PROSITE" id="PS51781"/>
    </source>
</evidence>
<protein>
    <submittedName>
        <fullName evidence="5">N-acetylmuramoyl-L-alanine amidase</fullName>
    </submittedName>
</protein>
<dbReference type="PANTHER" id="PTHR30404:SF7">
    <property type="entry name" value="CELL WALL AMIDASE LYTH-RELATED"/>
    <property type="match status" value="1"/>
</dbReference>
<feature type="signal peptide" evidence="3">
    <location>
        <begin position="1"/>
        <end position="25"/>
    </location>
</feature>
<name>A0A1I3C0E7_9LACT</name>
<evidence type="ECO:0000256" key="2">
    <source>
        <dbReference type="ARBA" id="ARBA00023316"/>
    </source>
</evidence>
<dbReference type="Pfam" id="PF08239">
    <property type="entry name" value="SH3_3"/>
    <property type="match status" value="3"/>
</dbReference>
<dbReference type="SMART" id="SM00287">
    <property type="entry name" value="SH3b"/>
    <property type="match status" value="3"/>
</dbReference>
<dbReference type="Gene3D" id="3.40.630.40">
    <property type="entry name" value="Zn-dependent exopeptidases"/>
    <property type="match status" value="1"/>
</dbReference>
<organism evidence="5 6">
    <name type="scientific">Pisciglobus halotolerans</name>
    <dbReference type="NCBI Taxonomy" id="745365"/>
    <lineage>
        <taxon>Bacteria</taxon>
        <taxon>Bacillati</taxon>
        <taxon>Bacillota</taxon>
        <taxon>Bacilli</taxon>
        <taxon>Lactobacillales</taxon>
        <taxon>Carnobacteriaceae</taxon>
    </lineage>
</organism>
<dbReference type="Proteomes" id="UP000198668">
    <property type="component" value="Unassembled WGS sequence"/>
</dbReference>